<dbReference type="InterPro" id="IPR010997">
    <property type="entry name" value="HRDC-like_sf"/>
</dbReference>
<reference evidence="1" key="1">
    <citation type="submission" date="2015-07" db="EMBL/GenBank/DDBJ databases">
        <title>Adaptation to a free-living lifestyle via gene acquisitions in the diplomonad Trepomonas sp. PC1.</title>
        <authorList>
            <person name="Xu F."/>
            <person name="Jerlstrom-Hultqvist J."/>
            <person name="Kolisko M."/>
            <person name="Simpson A.G.B."/>
            <person name="Roger A.J."/>
            <person name="Svard S.G."/>
            <person name="Andersson J.O."/>
        </authorList>
    </citation>
    <scope>NUCLEOTIDE SEQUENCE</scope>
    <source>
        <strain evidence="1">PC1</strain>
    </source>
</reference>
<accession>A0A146K262</accession>
<name>A0A146K262_9EUKA</name>
<feature type="non-terminal residue" evidence="1">
    <location>
        <position position="120"/>
    </location>
</feature>
<dbReference type="GO" id="GO:0000166">
    <property type="term" value="F:nucleotide binding"/>
    <property type="evidence" value="ECO:0007669"/>
    <property type="project" value="InterPro"/>
</dbReference>
<evidence type="ECO:0000313" key="1">
    <source>
        <dbReference type="EMBL" id="JAP90538.1"/>
    </source>
</evidence>
<sequence>HQEMKLHKKEFNPISNTEMLKILITKNKQLSQKEISETNDEVKFEQRLFTYLKNNSFADLSKIDKIEASIDNINYISKLEKLQIKNQHPINECLLYNLLVNYTAFSDQQIEDMLNIFTNE</sequence>
<dbReference type="SUPFAM" id="SSF47819">
    <property type="entry name" value="HRDC-like"/>
    <property type="match status" value="1"/>
</dbReference>
<feature type="non-terminal residue" evidence="1">
    <location>
        <position position="1"/>
    </location>
</feature>
<proteinExistence type="predicted"/>
<dbReference type="EMBL" id="GDID01006068">
    <property type="protein sequence ID" value="JAP90538.1"/>
    <property type="molecule type" value="Transcribed_RNA"/>
</dbReference>
<dbReference type="AlphaFoldDB" id="A0A146K262"/>
<gene>
    <name evidence="1" type="ORF">TPC1_20163</name>
</gene>
<protein>
    <submittedName>
        <fullName evidence="1">RNA polymerase Rpb4 domain-containing protein</fullName>
    </submittedName>
</protein>
<organism evidence="1">
    <name type="scientific">Trepomonas sp. PC1</name>
    <dbReference type="NCBI Taxonomy" id="1076344"/>
    <lineage>
        <taxon>Eukaryota</taxon>
        <taxon>Metamonada</taxon>
        <taxon>Diplomonadida</taxon>
        <taxon>Hexamitidae</taxon>
        <taxon>Hexamitinae</taxon>
        <taxon>Trepomonas</taxon>
    </lineage>
</organism>